<proteinExistence type="predicted"/>
<evidence type="ECO:0008006" key="4">
    <source>
        <dbReference type="Google" id="ProtNLM"/>
    </source>
</evidence>
<dbReference type="EMBL" id="JAGGLM010000013">
    <property type="protein sequence ID" value="MBP2033328.1"/>
    <property type="molecule type" value="Genomic_DNA"/>
</dbReference>
<evidence type="ECO:0000313" key="3">
    <source>
        <dbReference type="Proteomes" id="UP001519307"/>
    </source>
</evidence>
<dbReference type="InterPro" id="IPR047961">
    <property type="entry name" value="Transp_suffix-like"/>
</dbReference>
<comment type="caution">
    <text evidence="2">The sequence shown here is derived from an EMBL/GenBank/DDBJ whole genome shotgun (WGS) entry which is preliminary data.</text>
</comment>
<accession>A0ABS4KTF5</accession>
<sequence>MGKGKGSKKLCKLATILFIIANVLWGLVFLMPFMPLSISMKAILIPVLAVVGEITLWISVALGGKELVVKYKKYFNPKYWFKSRKESVDELGVKK</sequence>
<evidence type="ECO:0000256" key="1">
    <source>
        <dbReference type="SAM" id="Phobius"/>
    </source>
</evidence>
<dbReference type="Proteomes" id="UP001519307">
    <property type="component" value="Unassembled WGS sequence"/>
</dbReference>
<name>A0ABS4KTF5_9CLOT</name>
<dbReference type="NCBIfam" id="NF033684">
    <property type="entry name" value="suffix_2_RND"/>
    <property type="match status" value="1"/>
</dbReference>
<keyword evidence="1" id="KW-0472">Membrane</keyword>
<gene>
    <name evidence="2" type="ORF">J2Z42_002031</name>
</gene>
<keyword evidence="1" id="KW-0812">Transmembrane</keyword>
<protein>
    <recommendedName>
        <fullName evidence="4">Transporter suffix domain-containing protein</fullName>
    </recommendedName>
</protein>
<feature type="transmembrane region" description="Helical" evidence="1">
    <location>
        <begin position="43"/>
        <end position="63"/>
    </location>
</feature>
<reference evidence="2 3" key="1">
    <citation type="submission" date="2021-03" db="EMBL/GenBank/DDBJ databases">
        <title>Genomic Encyclopedia of Type Strains, Phase IV (KMG-IV): sequencing the most valuable type-strain genomes for metagenomic binning, comparative biology and taxonomic classification.</title>
        <authorList>
            <person name="Goeker M."/>
        </authorList>
    </citation>
    <scope>NUCLEOTIDE SEQUENCE [LARGE SCALE GENOMIC DNA]</scope>
    <source>
        <strain evidence="2 3">DSM 28783</strain>
    </source>
</reference>
<keyword evidence="1" id="KW-1133">Transmembrane helix</keyword>
<feature type="transmembrane region" description="Helical" evidence="1">
    <location>
        <begin position="12"/>
        <end position="31"/>
    </location>
</feature>
<keyword evidence="3" id="KW-1185">Reference proteome</keyword>
<evidence type="ECO:0000313" key="2">
    <source>
        <dbReference type="EMBL" id="MBP2033328.1"/>
    </source>
</evidence>
<dbReference type="RefSeq" id="WP_209702473.1">
    <property type="nucleotide sequence ID" value="NZ_JAGGLM010000013.1"/>
</dbReference>
<organism evidence="2 3">
    <name type="scientific">Clostridium algifaecis</name>
    <dbReference type="NCBI Taxonomy" id="1472040"/>
    <lineage>
        <taxon>Bacteria</taxon>
        <taxon>Bacillati</taxon>
        <taxon>Bacillota</taxon>
        <taxon>Clostridia</taxon>
        <taxon>Eubacteriales</taxon>
        <taxon>Clostridiaceae</taxon>
        <taxon>Clostridium</taxon>
    </lineage>
</organism>